<proteinExistence type="predicted"/>
<evidence type="ECO:0000313" key="3">
    <source>
        <dbReference type="EMBL" id="MCL6272856.1"/>
    </source>
</evidence>
<keyword evidence="3" id="KW-0540">Nuclease</keyword>
<feature type="transmembrane region" description="Helical" evidence="1">
    <location>
        <begin position="70"/>
        <end position="89"/>
    </location>
</feature>
<dbReference type="CDD" id="cd09084">
    <property type="entry name" value="EEP-2"/>
    <property type="match status" value="1"/>
</dbReference>
<dbReference type="Proteomes" id="UP001203607">
    <property type="component" value="Unassembled WGS sequence"/>
</dbReference>
<protein>
    <submittedName>
        <fullName evidence="3">Endonuclease/exonuclease/phosphatase family protein</fullName>
    </submittedName>
</protein>
<dbReference type="PANTHER" id="PTHR14859:SF15">
    <property type="entry name" value="ENDONUCLEASE_EXONUCLEASE_PHOSPHATASE DOMAIN-CONTAINING PROTEIN"/>
    <property type="match status" value="1"/>
</dbReference>
<keyword evidence="1" id="KW-0472">Membrane</keyword>
<dbReference type="InterPro" id="IPR051916">
    <property type="entry name" value="GPI-anchor_lipid_remodeler"/>
</dbReference>
<keyword evidence="4" id="KW-1185">Reference proteome</keyword>
<dbReference type="RefSeq" id="WP_249656037.1">
    <property type="nucleotide sequence ID" value="NZ_JAMFMA010000001.1"/>
</dbReference>
<dbReference type="Gene3D" id="3.60.10.10">
    <property type="entry name" value="Endonuclease/exonuclease/phosphatase"/>
    <property type="match status" value="1"/>
</dbReference>
<organism evidence="3 4">
    <name type="scientific">Flagellimonas spongiicola</name>
    <dbReference type="NCBI Taxonomy" id="2942208"/>
    <lineage>
        <taxon>Bacteria</taxon>
        <taxon>Pseudomonadati</taxon>
        <taxon>Bacteroidota</taxon>
        <taxon>Flavobacteriia</taxon>
        <taxon>Flavobacteriales</taxon>
        <taxon>Flavobacteriaceae</taxon>
        <taxon>Flagellimonas</taxon>
    </lineage>
</organism>
<feature type="domain" description="Endonuclease/exonuclease/phosphatase" evidence="2">
    <location>
        <begin position="104"/>
        <end position="335"/>
    </location>
</feature>
<comment type="caution">
    <text evidence="3">The sequence shown here is derived from an EMBL/GenBank/DDBJ whole genome shotgun (WGS) entry which is preliminary data.</text>
</comment>
<evidence type="ECO:0000256" key="1">
    <source>
        <dbReference type="SAM" id="Phobius"/>
    </source>
</evidence>
<dbReference type="Pfam" id="PF03372">
    <property type="entry name" value="Exo_endo_phos"/>
    <property type="match status" value="1"/>
</dbReference>
<feature type="transmembrane region" description="Helical" evidence="1">
    <location>
        <begin position="12"/>
        <end position="33"/>
    </location>
</feature>
<dbReference type="SUPFAM" id="SSF56219">
    <property type="entry name" value="DNase I-like"/>
    <property type="match status" value="1"/>
</dbReference>
<accession>A0ABT0PNP6</accession>
<dbReference type="PANTHER" id="PTHR14859">
    <property type="entry name" value="CALCOFLUOR WHITE HYPERSENSITIVE PROTEIN PRECURSOR"/>
    <property type="match status" value="1"/>
</dbReference>
<evidence type="ECO:0000259" key="2">
    <source>
        <dbReference type="Pfam" id="PF03372"/>
    </source>
</evidence>
<feature type="transmembrane region" description="Helical" evidence="1">
    <location>
        <begin position="45"/>
        <end position="63"/>
    </location>
</feature>
<dbReference type="GO" id="GO:0004519">
    <property type="term" value="F:endonuclease activity"/>
    <property type="evidence" value="ECO:0007669"/>
    <property type="project" value="UniProtKB-KW"/>
</dbReference>
<keyword evidence="3" id="KW-0255">Endonuclease</keyword>
<gene>
    <name evidence="3" type="ORF">M3P19_02490</name>
</gene>
<dbReference type="InterPro" id="IPR005135">
    <property type="entry name" value="Endo/exonuclease/phosphatase"/>
</dbReference>
<dbReference type="InterPro" id="IPR036691">
    <property type="entry name" value="Endo/exonu/phosph_ase_sf"/>
</dbReference>
<reference evidence="3 4" key="1">
    <citation type="submission" date="2022-05" db="EMBL/GenBank/DDBJ databases">
        <authorList>
            <person name="Park J.-S."/>
        </authorList>
    </citation>
    <scope>NUCLEOTIDE SEQUENCE [LARGE SCALE GENOMIC DNA]</scope>
    <source>
        <strain evidence="3 4">2012CJ35-5</strain>
    </source>
</reference>
<keyword evidence="3" id="KW-0378">Hydrolase</keyword>
<dbReference type="EMBL" id="JAMFMA010000001">
    <property type="protein sequence ID" value="MCL6272856.1"/>
    <property type="molecule type" value="Genomic_DNA"/>
</dbReference>
<keyword evidence="1" id="KW-1133">Transmembrane helix</keyword>
<name>A0ABT0PNP6_9FLAO</name>
<sequence length="345" mass="39811">MKKRSKIIDKVLYYINLIFVLLAVVALIVPHVPVNYIPTLSTASLAVPILISIHVLFTLFWFVRKKKRMLPSLLILVAWYLTLGPFYLFSGPQKSVKGNGVSIMTFNTRGFNEYGQLDKENVDSLIIDFVTKQDPDIVCFQECYHVMKINDALAQFPYKYVDYEYGKRFDKVIQAIYSKFPILEIDSVPFPRSANTTIYADLLIDSDTVRMYNVHLQSFRIIPELDVLSNQKSSKLLSQSKKVMQKQYQQAGLIQESMQKSPYKNILVGDFNNTHYSNIYRTIIGDMKDSFMEKGSGFGRSYNFLGFPMRIDYILADPSFEVLTHQNFDVKLSDHYPVMATLKLK</sequence>
<evidence type="ECO:0000313" key="4">
    <source>
        <dbReference type="Proteomes" id="UP001203607"/>
    </source>
</evidence>
<keyword evidence="1" id="KW-0812">Transmembrane</keyword>